<organism evidence="1 2">
    <name type="scientific">Nicator chloris</name>
    <dbReference type="NCBI Taxonomy" id="237433"/>
    <lineage>
        <taxon>Eukaryota</taxon>
        <taxon>Metazoa</taxon>
        <taxon>Chordata</taxon>
        <taxon>Craniata</taxon>
        <taxon>Vertebrata</taxon>
        <taxon>Euteleostomi</taxon>
        <taxon>Archelosauria</taxon>
        <taxon>Archosauria</taxon>
        <taxon>Dinosauria</taxon>
        <taxon>Saurischia</taxon>
        <taxon>Theropoda</taxon>
        <taxon>Coelurosauria</taxon>
        <taxon>Aves</taxon>
        <taxon>Neognathae</taxon>
        <taxon>Neoaves</taxon>
        <taxon>Telluraves</taxon>
        <taxon>Australaves</taxon>
        <taxon>Passeriformes</taxon>
        <taxon>Sylvioidea</taxon>
        <taxon>Pycnonotidae</taxon>
        <taxon>Nicator</taxon>
    </lineage>
</organism>
<dbReference type="Pfam" id="PF00429">
    <property type="entry name" value="TLV_coat"/>
    <property type="match status" value="1"/>
</dbReference>
<gene>
    <name evidence="1" type="primary">Env1_0</name>
    <name evidence="1" type="ORF">NICCHL_R15035</name>
</gene>
<feature type="non-terminal residue" evidence="1">
    <location>
        <position position="83"/>
    </location>
</feature>
<evidence type="ECO:0000313" key="2">
    <source>
        <dbReference type="Proteomes" id="UP000653383"/>
    </source>
</evidence>
<evidence type="ECO:0000313" key="1">
    <source>
        <dbReference type="EMBL" id="NXX31058.1"/>
    </source>
</evidence>
<dbReference type="InterPro" id="IPR018154">
    <property type="entry name" value="TLV/ENV_coat_polyprotein"/>
</dbReference>
<dbReference type="EMBL" id="WAAE01014511">
    <property type="protein sequence ID" value="NXX31058.1"/>
    <property type="molecule type" value="Genomic_DNA"/>
</dbReference>
<feature type="non-terminal residue" evidence="1">
    <location>
        <position position="1"/>
    </location>
</feature>
<keyword evidence="2" id="KW-1185">Reference proteome</keyword>
<protein>
    <submittedName>
        <fullName evidence="1">ENV1 protein</fullName>
    </submittedName>
</protein>
<sequence length="83" mass="9396">SRCPKVPFFKVLQAAFESLNQFEPNLTESCWLCYDAKLPFYEGVALKAPFNYSSINDPPQCRWDTPRRGITLNQVSGQGTCFG</sequence>
<name>A0A852HV78_9PASS</name>
<reference evidence="1" key="1">
    <citation type="submission" date="2020-02" db="EMBL/GenBank/DDBJ databases">
        <title>Bird 10,000 Genomes (B10K) Project - Family phase.</title>
        <authorList>
            <person name="Zhang G."/>
        </authorList>
    </citation>
    <scope>NUCLEOTIDE SEQUENCE</scope>
    <source>
        <strain evidence="1">B10K-DU-002-40</strain>
        <tissue evidence="1">Muscle</tissue>
    </source>
</reference>
<dbReference type="OrthoDB" id="9306952at2759"/>
<dbReference type="Proteomes" id="UP000653383">
    <property type="component" value="Unassembled WGS sequence"/>
</dbReference>
<proteinExistence type="predicted"/>
<accession>A0A852HV78</accession>
<comment type="caution">
    <text evidence="1">The sequence shown here is derived from an EMBL/GenBank/DDBJ whole genome shotgun (WGS) entry which is preliminary data.</text>
</comment>
<dbReference type="AlphaFoldDB" id="A0A852HV78"/>